<dbReference type="PANTHER" id="PTHR43373:SF1">
    <property type="entry name" value="NA(+)_H(+) ANTIPORTER SUBUNIT A"/>
    <property type="match status" value="1"/>
</dbReference>
<evidence type="ECO:0000256" key="4">
    <source>
        <dbReference type="ARBA" id="ARBA00023136"/>
    </source>
</evidence>
<keyword evidence="4 6" id="KW-0472">Membrane</keyword>
<comment type="caution">
    <text evidence="9">The sequence shown here is derived from an EMBL/GenBank/DDBJ whole genome shotgun (WGS) entry which is preliminary data.</text>
</comment>
<dbReference type="Pfam" id="PF00361">
    <property type="entry name" value="Proton_antipo_M"/>
    <property type="match status" value="1"/>
</dbReference>
<name>A0A3N0AR94_9ACTN</name>
<feature type="transmembrane region" description="Helical" evidence="6">
    <location>
        <begin position="168"/>
        <end position="185"/>
    </location>
</feature>
<evidence type="ECO:0000256" key="1">
    <source>
        <dbReference type="ARBA" id="ARBA00004127"/>
    </source>
</evidence>
<keyword evidence="10" id="KW-1185">Reference proteome</keyword>
<feature type="transmembrane region" description="Helical" evidence="6">
    <location>
        <begin position="460"/>
        <end position="482"/>
    </location>
</feature>
<dbReference type="Pfam" id="PF00662">
    <property type="entry name" value="Proton_antipo_N"/>
    <property type="match status" value="1"/>
</dbReference>
<evidence type="ECO:0000256" key="5">
    <source>
        <dbReference type="RuleBase" id="RU000320"/>
    </source>
</evidence>
<evidence type="ECO:0000256" key="2">
    <source>
        <dbReference type="ARBA" id="ARBA00022692"/>
    </source>
</evidence>
<reference evidence="9 10" key="1">
    <citation type="journal article" date="2019" name="Microbiol. Resour. Announc.">
        <title>Draft Genome Sequences of Type Strains of Gordonibacter faecihominis, Paraeggerthella hongkongensis, Parvibacter caecicola,Slackia equolifaciens, Slackia faecicanis, and Slackia isoflavoniconvertens.</title>
        <authorList>
            <person name="Danylec N."/>
            <person name="Stoll D.A."/>
            <person name="Dotsch A."/>
            <person name="Huch M."/>
        </authorList>
    </citation>
    <scope>NUCLEOTIDE SEQUENCE [LARGE SCALE GENOMIC DNA]</scope>
    <source>
        <strain evidence="9 10">DSM 18785</strain>
    </source>
</reference>
<dbReference type="AlphaFoldDB" id="A0A3N0AR94"/>
<feature type="transmembrane region" description="Helical" evidence="6">
    <location>
        <begin position="617"/>
        <end position="639"/>
    </location>
</feature>
<dbReference type="Proteomes" id="UP000278327">
    <property type="component" value="Unassembled WGS sequence"/>
</dbReference>
<organism evidence="9 10">
    <name type="scientific">Adlercreutzia equolifaciens subsp. celatus DSM 18785</name>
    <dbReference type="NCBI Taxonomy" id="1121021"/>
    <lineage>
        <taxon>Bacteria</taxon>
        <taxon>Bacillati</taxon>
        <taxon>Actinomycetota</taxon>
        <taxon>Coriobacteriia</taxon>
        <taxon>Eggerthellales</taxon>
        <taxon>Eggerthellaceae</taxon>
        <taxon>Adlercreutzia</taxon>
    </lineage>
</organism>
<dbReference type="GO" id="GO:0016020">
    <property type="term" value="C:membrane"/>
    <property type="evidence" value="ECO:0007669"/>
    <property type="project" value="UniProtKB-SubCell"/>
</dbReference>
<feature type="transmembrane region" description="Helical" evidence="6">
    <location>
        <begin position="379"/>
        <end position="404"/>
    </location>
</feature>
<sequence length="644" mass="69459">MEFSFGLIGFLIVFPLIVAAALLFVRQEGPRRVIVCVSGVVIALASVVLVAMNLGASCTLFAFESMAIDFICTGISVAIAAVIVWFAVRYKNLWAAVLAGVQVVGTLILEFMFSHGIEVPYGLYFDSLSLLMTFIIGVVGSGICIYALGYMEDFQAHEPEGAPDRRPMFFALMFVFLSAMYVIVFSNNMEWMFTGWEVTTLCSFLLIGYTRTEEAIANAFRQIIMNLAGGIGFLVALWCCALTVGTFSFYEFLVIGQNNPALTTLAVTALAFAGITKAAQMPFQTWLLGAMVAPTPTSALLHSSTMVKAGVFLLVKLAPVFHVSPAPAVMVMLVGGITFALCSFMAISQSNAKRVLAYSTIANLGLITACAGVGTAEAVWAACFLILFHAIAKSLLFLCVGTAEHHIGSRDIESMDLLFDRMPRLARFMMLGIMCMFIAPFGMLLAKWATLVSFVDTRQVALIIILAFGSAATFMFWAKWLGKLSGIAGEPENVEVTVKPTEWAALLLMACLLVLACVFLPLISSTLVEPYVASVYGMLGQDIATDNLWLASICTVIVVAVLFVGLGSKQKSRRANVYLAGISRDNDSRAFQNSLSGTTEATTRNWYMESVFGEARIAPVGVAFNTLIMVAAFVIAIVAGPMGF</sequence>
<feature type="transmembrane region" description="Helical" evidence="6">
    <location>
        <begin position="93"/>
        <end position="113"/>
    </location>
</feature>
<feature type="domain" description="NADH:quinone oxidoreductase/Mrp antiporter transmembrane" evidence="7">
    <location>
        <begin position="186"/>
        <end position="470"/>
    </location>
</feature>
<dbReference type="GO" id="GO:0012505">
    <property type="term" value="C:endomembrane system"/>
    <property type="evidence" value="ECO:0007669"/>
    <property type="project" value="UniProtKB-SubCell"/>
</dbReference>
<keyword evidence="3 6" id="KW-1133">Transmembrane helix</keyword>
<feature type="transmembrane region" description="Helical" evidence="6">
    <location>
        <begin position="425"/>
        <end position="448"/>
    </location>
</feature>
<feature type="transmembrane region" description="Helical" evidence="6">
    <location>
        <begin position="503"/>
        <end position="528"/>
    </location>
</feature>
<feature type="transmembrane region" description="Helical" evidence="6">
    <location>
        <begin position="548"/>
        <end position="566"/>
    </location>
</feature>
<feature type="domain" description="NADH-Ubiquinone oxidoreductase (complex I) chain 5 N-terminal" evidence="8">
    <location>
        <begin position="115"/>
        <end position="153"/>
    </location>
</feature>
<proteinExistence type="predicted"/>
<feature type="transmembrane region" description="Helical" evidence="6">
    <location>
        <begin position="66"/>
        <end position="86"/>
    </location>
</feature>
<dbReference type="InterPro" id="IPR050616">
    <property type="entry name" value="CPA3_Na-H_Antiporter_A"/>
</dbReference>
<feature type="transmembrane region" description="Helical" evidence="6">
    <location>
        <begin position="32"/>
        <end position="54"/>
    </location>
</feature>
<feature type="transmembrane region" description="Helical" evidence="6">
    <location>
        <begin position="261"/>
        <end position="279"/>
    </location>
</feature>
<evidence type="ECO:0000256" key="3">
    <source>
        <dbReference type="ARBA" id="ARBA00022989"/>
    </source>
</evidence>
<comment type="subcellular location">
    <subcellularLocation>
        <location evidence="1">Endomembrane system</location>
        <topology evidence="1">Multi-pass membrane protein</topology>
    </subcellularLocation>
    <subcellularLocation>
        <location evidence="5">Membrane</location>
        <topology evidence="5">Multi-pass membrane protein</topology>
    </subcellularLocation>
</comment>
<keyword evidence="2 5" id="KW-0812">Transmembrane</keyword>
<evidence type="ECO:0000313" key="9">
    <source>
        <dbReference type="EMBL" id="RNL37244.1"/>
    </source>
</evidence>
<gene>
    <name evidence="9" type="ORF">DMP10_08350</name>
</gene>
<protein>
    <submittedName>
        <fullName evidence="9">NADH-quinone oxidoreductase subunit L</fullName>
    </submittedName>
</protein>
<dbReference type="RefSeq" id="WP_117283991.1">
    <property type="nucleotide sequence ID" value="NZ_JAMTCE010000014.1"/>
</dbReference>
<feature type="transmembrane region" description="Helical" evidence="6">
    <location>
        <begin position="355"/>
        <end position="373"/>
    </location>
</feature>
<evidence type="ECO:0000256" key="6">
    <source>
        <dbReference type="SAM" id="Phobius"/>
    </source>
</evidence>
<feature type="transmembrane region" description="Helical" evidence="6">
    <location>
        <begin position="191"/>
        <end position="211"/>
    </location>
</feature>
<evidence type="ECO:0000259" key="7">
    <source>
        <dbReference type="Pfam" id="PF00361"/>
    </source>
</evidence>
<evidence type="ECO:0000313" key="10">
    <source>
        <dbReference type="Proteomes" id="UP000278327"/>
    </source>
</evidence>
<dbReference type="InterPro" id="IPR001516">
    <property type="entry name" value="Proton_antipo_N"/>
</dbReference>
<dbReference type="InterPro" id="IPR001750">
    <property type="entry name" value="ND/Mrp_TM"/>
</dbReference>
<accession>A0A3N0AR94</accession>
<evidence type="ECO:0000259" key="8">
    <source>
        <dbReference type="Pfam" id="PF00662"/>
    </source>
</evidence>
<feature type="transmembrane region" description="Helical" evidence="6">
    <location>
        <begin position="223"/>
        <end position="249"/>
    </location>
</feature>
<feature type="transmembrane region" description="Helical" evidence="6">
    <location>
        <begin position="6"/>
        <end position="25"/>
    </location>
</feature>
<feature type="transmembrane region" description="Helical" evidence="6">
    <location>
        <begin position="128"/>
        <end position="148"/>
    </location>
</feature>
<feature type="transmembrane region" description="Helical" evidence="6">
    <location>
        <begin position="286"/>
        <end position="307"/>
    </location>
</feature>
<dbReference type="PRINTS" id="PR01434">
    <property type="entry name" value="NADHDHGNASE5"/>
</dbReference>
<feature type="transmembrane region" description="Helical" evidence="6">
    <location>
        <begin position="327"/>
        <end position="348"/>
    </location>
</feature>
<dbReference type="EMBL" id="QICA01000014">
    <property type="protein sequence ID" value="RNL37244.1"/>
    <property type="molecule type" value="Genomic_DNA"/>
</dbReference>
<dbReference type="PANTHER" id="PTHR43373">
    <property type="entry name" value="NA(+)/H(+) ANTIPORTER SUBUNIT"/>
    <property type="match status" value="1"/>
</dbReference>